<comment type="caution">
    <text evidence="5">The sequence shown here is derived from an EMBL/GenBank/DDBJ whole genome shotgun (WGS) entry which is preliminary data.</text>
</comment>
<gene>
    <name evidence="5" type="ORF">M6B38_356455</name>
</gene>
<evidence type="ECO:0000313" key="5">
    <source>
        <dbReference type="EMBL" id="KAJ6829647.1"/>
    </source>
</evidence>
<protein>
    <submittedName>
        <fullName evidence="5">Protein GRIP</fullName>
    </submittedName>
</protein>
<dbReference type="Proteomes" id="UP001140949">
    <property type="component" value="Unassembled WGS sequence"/>
</dbReference>
<dbReference type="PANTHER" id="PTHR23160">
    <property type="entry name" value="SYNAPTONEMAL COMPLEX PROTEIN-RELATED"/>
    <property type="match status" value="1"/>
</dbReference>
<dbReference type="InterPro" id="IPR000237">
    <property type="entry name" value="GRIP_dom"/>
</dbReference>
<evidence type="ECO:0000256" key="2">
    <source>
        <dbReference type="SAM" id="Coils"/>
    </source>
</evidence>
<keyword evidence="1 2" id="KW-0175">Coiled coil</keyword>
<dbReference type="PROSITE" id="PS50913">
    <property type="entry name" value="GRIP"/>
    <property type="match status" value="1"/>
</dbReference>
<reference evidence="5" key="2">
    <citation type="submission" date="2023-04" db="EMBL/GenBank/DDBJ databases">
        <authorList>
            <person name="Bruccoleri R.E."/>
            <person name="Oakeley E.J."/>
            <person name="Faust A.-M."/>
            <person name="Dessus-Babus S."/>
            <person name="Altorfer M."/>
            <person name="Burckhardt D."/>
            <person name="Oertli M."/>
            <person name="Naumann U."/>
            <person name="Petersen F."/>
            <person name="Wong J."/>
        </authorList>
    </citation>
    <scope>NUCLEOTIDE SEQUENCE</scope>
    <source>
        <strain evidence="5">GSM-AAB239-AS_SAM_17_03QT</strain>
        <tissue evidence="5">Leaf</tissue>
    </source>
</reference>
<name>A0AAX6GMW3_IRIPA</name>
<proteinExistence type="predicted"/>
<accession>A0AAX6GMW3</accession>
<dbReference type="SMART" id="SM00755">
    <property type="entry name" value="Grip"/>
    <property type="match status" value="1"/>
</dbReference>
<dbReference type="AlphaFoldDB" id="A0AAX6GMW3"/>
<feature type="compositionally biased region" description="Polar residues" evidence="3">
    <location>
        <begin position="791"/>
        <end position="804"/>
    </location>
</feature>
<evidence type="ECO:0000256" key="1">
    <source>
        <dbReference type="ARBA" id="ARBA00023054"/>
    </source>
</evidence>
<sequence length="823" mass="93813">MTEENAVVPSQEESDSVEKITEGITVVPSQEESFNGVDEPLSENAAILSENIVPTNHKLESHVEKLEMEDRVRDSAVSSDESSDGLAQMVMELTFQNEYLKAQIGSMGAENFRPVVGCQEEDGSGQVNQLNEKIKCLNREIQEQRETQKAAEDALEHLRVEYSEADGKVQELTAKLVEAQQKMEEEIKVRDDKYVELDTKFGRLHKRAKQRIQELQKEKDDLEVRFNDVSMKAEQTSAQQAAVQQELERTRHQANEALRSMDAERQQLRTANNRFRDTIDEMRRSLEAKESALEQLQQSFTEKEQILEETRALLHSEEEKKQASITEVSSKLQKQLESLEQQLTEAISERSKAAATISSLQILLVEKDSKIAEMDAASSGEAVRLGAALEEVRGELIHLTDKHEQEKQNWEAACHALRTKLEASESACLRSEFEAAKIRSQLESELSMQSQLLNTKESELLTAHNEIKDLKSEFSAYKDRAHALLQKKDAELSAARNSEIFKAQEEALNEAERELAMALAERDRAIQDLQDALAKHDKDIAARDAAFNDAELRLRSVTMKLDSATAFYLSEKDIWQKNLDSIEENWKLKYGTLEAQRIQHTSDDLQKDLDELRLKYQKLKEEHDTFRDIADRTIEEKEKEIVKLGEDNRHLRCSLESRPSVDHNNSQNSASLKQDAQISSIAAAEQQILLLARQQAQREEELAQTQRHILALQDEIEELERENRLHSQQEAMLKEELRNMERSQKREGVDMTYLKNVILKLLETGEVEALLPVVGMLLQFSPEEIRKCQQAYRSQKEASSSPSPTLADAASTPQSLFSRFSFA</sequence>
<dbReference type="Pfam" id="PF01465">
    <property type="entry name" value="GRIP"/>
    <property type="match status" value="1"/>
</dbReference>
<evidence type="ECO:0000313" key="6">
    <source>
        <dbReference type="Proteomes" id="UP001140949"/>
    </source>
</evidence>
<dbReference type="GO" id="GO:0007131">
    <property type="term" value="P:reciprocal meiotic recombination"/>
    <property type="evidence" value="ECO:0007669"/>
    <property type="project" value="TreeGrafter"/>
</dbReference>
<reference evidence="5" key="1">
    <citation type="journal article" date="2023" name="GigaByte">
        <title>Genome assembly of the bearded iris, Iris pallida Lam.</title>
        <authorList>
            <person name="Bruccoleri R.E."/>
            <person name="Oakeley E.J."/>
            <person name="Faust A.M.E."/>
            <person name="Altorfer M."/>
            <person name="Dessus-Babus S."/>
            <person name="Burckhardt D."/>
            <person name="Oertli M."/>
            <person name="Naumann U."/>
            <person name="Petersen F."/>
            <person name="Wong J."/>
        </authorList>
    </citation>
    <scope>NUCLEOTIDE SEQUENCE</scope>
    <source>
        <strain evidence="5">GSM-AAB239-AS_SAM_17_03QT</strain>
    </source>
</reference>
<organism evidence="5 6">
    <name type="scientific">Iris pallida</name>
    <name type="common">Sweet iris</name>
    <dbReference type="NCBI Taxonomy" id="29817"/>
    <lineage>
        <taxon>Eukaryota</taxon>
        <taxon>Viridiplantae</taxon>
        <taxon>Streptophyta</taxon>
        <taxon>Embryophyta</taxon>
        <taxon>Tracheophyta</taxon>
        <taxon>Spermatophyta</taxon>
        <taxon>Magnoliopsida</taxon>
        <taxon>Liliopsida</taxon>
        <taxon>Asparagales</taxon>
        <taxon>Iridaceae</taxon>
        <taxon>Iridoideae</taxon>
        <taxon>Irideae</taxon>
        <taxon>Iris</taxon>
    </lineage>
</organism>
<feature type="coiled-coil region" evidence="2">
    <location>
        <begin position="681"/>
        <end position="746"/>
    </location>
</feature>
<feature type="coiled-coil region" evidence="2">
    <location>
        <begin position="389"/>
        <end position="420"/>
    </location>
</feature>
<dbReference type="PANTHER" id="PTHR23160:SF1">
    <property type="entry name" value="PROTEIN GRIP"/>
    <property type="match status" value="1"/>
</dbReference>
<feature type="coiled-coil region" evidence="2">
    <location>
        <begin position="453"/>
        <end position="535"/>
    </location>
</feature>
<evidence type="ECO:0000256" key="3">
    <source>
        <dbReference type="SAM" id="MobiDB-lite"/>
    </source>
</evidence>
<evidence type="ECO:0000259" key="4">
    <source>
        <dbReference type="PROSITE" id="PS50913"/>
    </source>
</evidence>
<dbReference type="EMBL" id="JANAVB010018199">
    <property type="protein sequence ID" value="KAJ6829647.1"/>
    <property type="molecule type" value="Genomic_DNA"/>
</dbReference>
<feature type="domain" description="GRIP" evidence="4">
    <location>
        <begin position="744"/>
        <end position="791"/>
    </location>
</feature>
<feature type="region of interest" description="Disordered" evidence="3">
    <location>
        <begin position="791"/>
        <end position="814"/>
    </location>
</feature>
<keyword evidence="6" id="KW-1185">Reference proteome</keyword>
<feature type="coiled-coil region" evidence="2">
    <location>
        <begin position="127"/>
        <end position="356"/>
    </location>
</feature>
<feature type="coiled-coil region" evidence="2">
    <location>
        <begin position="595"/>
        <end position="654"/>
    </location>
</feature>